<protein>
    <recommendedName>
        <fullName evidence="3">SRP54-type proteins GTP-binding domain-containing protein</fullName>
    </recommendedName>
</protein>
<dbReference type="InterPro" id="IPR027417">
    <property type="entry name" value="P-loop_NTPase"/>
</dbReference>
<dbReference type="InterPro" id="IPR042101">
    <property type="entry name" value="SRP54_N_sf"/>
</dbReference>
<dbReference type="GO" id="GO:0003924">
    <property type="term" value="F:GTPase activity"/>
    <property type="evidence" value="ECO:0007669"/>
    <property type="project" value="InterPro"/>
</dbReference>
<dbReference type="Gene3D" id="3.40.50.10330">
    <property type="entry name" value="Probable inorganic polyphosphate/atp-NAD kinase, domain 1"/>
    <property type="match status" value="1"/>
</dbReference>
<dbReference type="EMBL" id="BARW01023514">
    <property type="protein sequence ID" value="GAI96533.1"/>
    <property type="molecule type" value="Genomic_DNA"/>
</dbReference>
<dbReference type="InterPro" id="IPR000897">
    <property type="entry name" value="SRP54_GTPase_dom"/>
</dbReference>
<gene>
    <name evidence="4" type="ORF">S12H4_38976</name>
</gene>
<dbReference type="AlphaFoldDB" id="X1SUC2"/>
<evidence type="ECO:0000313" key="4">
    <source>
        <dbReference type="EMBL" id="GAI96533.1"/>
    </source>
</evidence>
<reference evidence="4" key="1">
    <citation type="journal article" date="2014" name="Front. Microbiol.">
        <title>High frequency of phylogenetically diverse reductive dehalogenase-homologous genes in deep subseafloor sedimentary metagenomes.</title>
        <authorList>
            <person name="Kawai M."/>
            <person name="Futagami T."/>
            <person name="Toyoda A."/>
            <person name="Takaki Y."/>
            <person name="Nishi S."/>
            <person name="Hori S."/>
            <person name="Arai W."/>
            <person name="Tsubouchi T."/>
            <person name="Morono Y."/>
            <person name="Uchiyama I."/>
            <person name="Ito T."/>
            <person name="Fujiyama A."/>
            <person name="Inagaki F."/>
            <person name="Takami H."/>
        </authorList>
    </citation>
    <scope>NUCLEOTIDE SEQUENCE</scope>
    <source>
        <strain evidence="4">Expedition CK06-06</strain>
    </source>
</reference>
<dbReference type="GO" id="GO:0048500">
    <property type="term" value="C:signal recognition particle"/>
    <property type="evidence" value="ECO:0007669"/>
    <property type="project" value="InterPro"/>
</dbReference>
<feature type="domain" description="SRP54-type proteins GTP-binding" evidence="3">
    <location>
        <begin position="5"/>
        <end position="18"/>
    </location>
</feature>
<dbReference type="PROSITE" id="PS00300">
    <property type="entry name" value="SRP54"/>
    <property type="match status" value="1"/>
</dbReference>
<accession>X1SUC2</accession>
<feature type="non-terminal residue" evidence="4">
    <location>
        <position position="265"/>
    </location>
</feature>
<dbReference type="Pfam" id="PF01513">
    <property type="entry name" value="NAD_kinase"/>
    <property type="match status" value="1"/>
</dbReference>
<feature type="non-terminal residue" evidence="4">
    <location>
        <position position="1"/>
    </location>
</feature>
<evidence type="ECO:0000259" key="3">
    <source>
        <dbReference type="PROSITE" id="PS00300"/>
    </source>
</evidence>
<sequence length="265" mass="29914">ATNAPIKFIGIGEKIDQFELFEPTRFAGTLLGIPDLEGLVQKVQDAMAEPDPEMVKRMMRGKFTLEDLYIQLKAIKKMGRLGKLLGMMGIGNIPDEAKEMAEQNLDQWEVVLNSMTKEEKETPKIIKKSRKRRIAKRIMSFLIEKGERVFLEKRICNRLGRGELGMELNQMTENKIKFVISVGGDGSILRVFHELPKKETPPVYGCAKIGTSIAFLSEGNEKTVYNDLEKILNGKYLIEKCSRLSTFLSTSPNSNIQLDEAINEA</sequence>
<dbReference type="InterPro" id="IPR022941">
    <property type="entry name" value="SRP54"/>
</dbReference>
<dbReference type="SUPFAM" id="SSF111331">
    <property type="entry name" value="NAD kinase/diacylglycerol kinase-like"/>
    <property type="match status" value="1"/>
</dbReference>
<evidence type="ECO:0000256" key="2">
    <source>
        <dbReference type="ARBA" id="ARBA00023134"/>
    </source>
</evidence>
<dbReference type="GO" id="GO:0008312">
    <property type="term" value="F:7S RNA binding"/>
    <property type="evidence" value="ECO:0007669"/>
    <property type="project" value="InterPro"/>
</dbReference>
<dbReference type="InterPro" id="IPR016064">
    <property type="entry name" value="NAD/diacylglycerol_kinase_sf"/>
</dbReference>
<dbReference type="GO" id="GO:0003951">
    <property type="term" value="F:NAD+ kinase activity"/>
    <property type="evidence" value="ECO:0007669"/>
    <property type="project" value="InterPro"/>
</dbReference>
<keyword evidence="2" id="KW-0342">GTP-binding</keyword>
<dbReference type="PANTHER" id="PTHR11564:SF5">
    <property type="entry name" value="SIGNAL RECOGNITION PARTICLE SUBUNIT SRP54"/>
    <property type="match status" value="1"/>
</dbReference>
<dbReference type="GO" id="GO:0005525">
    <property type="term" value="F:GTP binding"/>
    <property type="evidence" value="ECO:0007669"/>
    <property type="project" value="UniProtKB-KW"/>
</dbReference>
<dbReference type="SUPFAM" id="SSF47446">
    <property type="entry name" value="Signal peptide-binding domain"/>
    <property type="match status" value="1"/>
</dbReference>
<dbReference type="InterPro" id="IPR036891">
    <property type="entry name" value="Signal_recog_part_SRP54_M_sf"/>
</dbReference>
<dbReference type="InterPro" id="IPR004125">
    <property type="entry name" value="Signal_recog_particle_SRP54_M"/>
</dbReference>
<keyword evidence="1" id="KW-0547">Nucleotide-binding</keyword>
<dbReference type="InterPro" id="IPR017438">
    <property type="entry name" value="ATP-NAD_kinase_N"/>
</dbReference>
<dbReference type="Gene3D" id="3.40.50.300">
    <property type="entry name" value="P-loop containing nucleotide triphosphate hydrolases"/>
    <property type="match status" value="1"/>
</dbReference>
<dbReference type="Gene3D" id="1.20.120.140">
    <property type="entry name" value="Signal recognition particle SRP54, nucleotide-binding domain"/>
    <property type="match status" value="1"/>
</dbReference>
<proteinExistence type="predicted"/>
<dbReference type="Pfam" id="PF02978">
    <property type="entry name" value="SRP_SPB"/>
    <property type="match status" value="1"/>
</dbReference>
<dbReference type="GO" id="GO:0006614">
    <property type="term" value="P:SRP-dependent cotranslational protein targeting to membrane"/>
    <property type="evidence" value="ECO:0007669"/>
    <property type="project" value="InterPro"/>
</dbReference>
<evidence type="ECO:0000256" key="1">
    <source>
        <dbReference type="ARBA" id="ARBA00022741"/>
    </source>
</evidence>
<dbReference type="GO" id="GO:0006741">
    <property type="term" value="P:NADP+ biosynthetic process"/>
    <property type="evidence" value="ECO:0007669"/>
    <property type="project" value="InterPro"/>
</dbReference>
<comment type="caution">
    <text evidence="4">The sequence shown here is derived from an EMBL/GenBank/DDBJ whole genome shotgun (WGS) entry which is preliminary data.</text>
</comment>
<organism evidence="4">
    <name type="scientific">marine sediment metagenome</name>
    <dbReference type="NCBI Taxonomy" id="412755"/>
    <lineage>
        <taxon>unclassified sequences</taxon>
        <taxon>metagenomes</taxon>
        <taxon>ecological metagenomes</taxon>
    </lineage>
</organism>
<dbReference type="Gene3D" id="1.10.260.30">
    <property type="entry name" value="Signal recognition particle, SRP54 subunit, M-domain"/>
    <property type="match status" value="1"/>
</dbReference>
<dbReference type="PANTHER" id="PTHR11564">
    <property type="entry name" value="SIGNAL RECOGNITION PARTICLE 54K PROTEIN SRP54"/>
    <property type="match status" value="1"/>
</dbReference>
<dbReference type="InterPro" id="IPR002504">
    <property type="entry name" value="NADK"/>
</dbReference>
<name>X1SUC2_9ZZZZ</name>